<dbReference type="Pfam" id="PF00400">
    <property type="entry name" value="WD40"/>
    <property type="match status" value="4"/>
</dbReference>
<evidence type="ECO:0000256" key="2">
    <source>
        <dbReference type="ARBA" id="ARBA00022552"/>
    </source>
</evidence>
<dbReference type="GO" id="GO:0005730">
    <property type="term" value="C:nucleolus"/>
    <property type="evidence" value="ECO:0007669"/>
    <property type="project" value="UniProtKB-SubCell"/>
</dbReference>
<evidence type="ECO:0000259" key="8">
    <source>
        <dbReference type="Pfam" id="PF09384"/>
    </source>
</evidence>
<dbReference type="InterPro" id="IPR001680">
    <property type="entry name" value="WD40_rpt"/>
</dbReference>
<keyword evidence="3 6" id="KW-0853">WD repeat</keyword>
<feature type="region of interest" description="Disordered" evidence="7">
    <location>
        <begin position="313"/>
        <end position="337"/>
    </location>
</feature>
<dbReference type="PROSITE" id="PS50082">
    <property type="entry name" value="WD_REPEATS_2"/>
    <property type="match status" value="3"/>
</dbReference>
<keyword evidence="2" id="KW-0698">rRNA processing</keyword>
<proteinExistence type="predicted"/>
<dbReference type="FunCoup" id="G4TRL0">
    <property type="interactions" value="638"/>
</dbReference>
<dbReference type="PRINTS" id="PR00320">
    <property type="entry name" value="GPROTEINBRPT"/>
</dbReference>
<dbReference type="GO" id="GO:0045943">
    <property type="term" value="P:positive regulation of transcription by RNA polymerase I"/>
    <property type="evidence" value="ECO:0007669"/>
    <property type="project" value="TreeGrafter"/>
</dbReference>
<dbReference type="PROSITE" id="PS00678">
    <property type="entry name" value="WD_REPEATS_1"/>
    <property type="match status" value="1"/>
</dbReference>
<dbReference type="InterPro" id="IPR015943">
    <property type="entry name" value="WD40/YVTN_repeat-like_dom_sf"/>
</dbReference>
<dbReference type="SMART" id="SM00320">
    <property type="entry name" value="WD40"/>
    <property type="match status" value="7"/>
</dbReference>
<dbReference type="Pfam" id="PF09384">
    <property type="entry name" value="UTP15_C"/>
    <property type="match status" value="1"/>
</dbReference>
<sequence>MDYQRLVVKKHPQTGTRSNPETKYWRSFKNPVFIKNQAPVTAIQFSPAKPHRYVVTSGARVQIYNPKTQKVFKVISRFKDNARSGQIRADGKLIVAGEDTGSVQVFDTASRAILRTFDKHKQPTHVTKFSPNHSHILSCSDDTTVRLWDIPTQAEAYTFTSHTDYVRSGVVSTSNPSLILTGSYDTTVRMFDTRTGDCVMTMRGGGGGAAALPVEQVLLFPSGTAAISSSGPILRVWDLISGGRCIRALSNHQKTITSLAFDGGANRVLSAGLDQMVKVYDVSDYKVVHTMRYPAPLLSVAISPDNTHIAAGMSDGTLSIRRRDPKASERQNEDDEREALKQGAYEFFATGMLGNIGERIINPPRQAKNKPAGVPGEIKIATQRKRKLKEYDRYLKSFKYGAALDSVLRKDVPPTVTFSLIQELIHRDGVRMALSGRDDVALEPIIRLLLKHLTDPRFGETVCDIATVVIDMYSSVLGQSPLIDILFVRLQKKLAAELRFQKEIVKLKGALDMILATSALNLVD</sequence>
<keyword evidence="10" id="KW-1185">Reference proteome</keyword>
<dbReference type="Proteomes" id="UP000007148">
    <property type="component" value="Unassembled WGS sequence"/>
</dbReference>
<dbReference type="InterPro" id="IPR019775">
    <property type="entry name" value="WD40_repeat_CS"/>
</dbReference>
<name>G4TRL0_SERID</name>
<dbReference type="OMA" id="ATYQVVH"/>
<feature type="compositionally biased region" description="Basic and acidic residues" evidence="7">
    <location>
        <begin position="321"/>
        <end position="331"/>
    </location>
</feature>
<dbReference type="GO" id="GO:0006364">
    <property type="term" value="P:rRNA processing"/>
    <property type="evidence" value="ECO:0007669"/>
    <property type="project" value="UniProtKB-KW"/>
</dbReference>
<evidence type="ECO:0000256" key="6">
    <source>
        <dbReference type="PROSITE-ProRule" id="PRU00221"/>
    </source>
</evidence>
<feature type="region of interest" description="Disordered" evidence="7">
    <location>
        <begin position="1"/>
        <end position="20"/>
    </location>
</feature>
<dbReference type="SUPFAM" id="SSF50978">
    <property type="entry name" value="WD40 repeat-like"/>
    <property type="match status" value="1"/>
</dbReference>
<organism evidence="9 10">
    <name type="scientific">Serendipita indica (strain DSM 11827)</name>
    <name type="common">Root endophyte fungus</name>
    <name type="synonym">Piriformospora indica</name>
    <dbReference type="NCBI Taxonomy" id="1109443"/>
    <lineage>
        <taxon>Eukaryota</taxon>
        <taxon>Fungi</taxon>
        <taxon>Dikarya</taxon>
        <taxon>Basidiomycota</taxon>
        <taxon>Agaricomycotina</taxon>
        <taxon>Agaricomycetes</taxon>
        <taxon>Sebacinales</taxon>
        <taxon>Serendipitaceae</taxon>
        <taxon>Serendipita</taxon>
    </lineage>
</organism>
<dbReference type="PANTHER" id="PTHR19924">
    <property type="entry name" value="UTP15 U3 SMALL NUCLEOLAR RNA-ASSOCIATED PROTEIN 15 FAMILY MEMBER"/>
    <property type="match status" value="1"/>
</dbReference>
<keyword evidence="5" id="KW-0539">Nucleus</keyword>
<dbReference type="InParanoid" id="G4TRL0"/>
<evidence type="ECO:0000256" key="3">
    <source>
        <dbReference type="ARBA" id="ARBA00022574"/>
    </source>
</evidence>
<dbReference type="PROSITE" id="PS50294">
    <property type="entry name" value="WD_REPEATS_REGION"/>
    <property type="match status" value="2"/>
</dbReference>
<dbReference type="OrthoDB" id="431715at2759"/>
<dbReference type="STRING" id="1109443.G4TRL0"/>
<protein>
    <submittedName>
        <fullName evidence="9">Related to Pwp2p</fullName>
    </submittedName>
</protein>
<feature type="repeat" description="WD" evidence="6">
    <location>
        <begin position="117"/>
        <end position="158"/>
    </location>
</feature>
<dbReference type="Gene3D" id="2.130.10.10">
    <property type="entry name" value="YVTN repeat-like/Quinoprotein amine dehydrogenase"/>
    <property type="match status" value="2"/>
</dbReference>
<comment type="caution">
    <text evidence="9">The sequence shown here is derived from an EMBL/GenBank/DDBJ whole genome shotgun (WGS) entry which is preliminary data.</text>
</comment>
<dbReference type="InterPro" id="IPR020472">
    <property type="entry name" value="WD40_PAC1"/>
</dbReference>
<dbReference type="InterPro" id="IPR036322">
    <property type="entry name" value="WD40_repeat_dom_sf"/>
</dbReference>
<dbReference type="HOGENOM" id="CLU_021102_4_0_1"/>
<dbReference type="EMBL" id="CAFZ01000266">
    <property type="protein sequence ID" value="CCA73953.1"/>
    <property type="molecule type" value="Genomic_DNA"/>
</dbReference>
<dbReference type="InterPro" id="IPR018983">
    <property type="entry name" value="U3_snoRNA-assocProt_15_C"/>
</dbReference>
<evidence type="ECO:0000313" key="10">
    <source>
        <dbReference type="Proteomes" id="UP000007148"/>
    </source>
</evidence>
<keyword evidence="4" id="KW-0677">Repeat</keyword>
<reference evidence="9 10" key="1">
    <citation type="journal article" date="2011" name="PLoS Pathog.">
        <title>Endophytic Life Strategies Decoded by Genome and Transcriptome Analyses of the Mutualistic Root Symbiont Piriformospora indica.</title>
        <authorList>
            <person name="Zuccaro A."/>
            <person name="Lahrmann U."/>
            <person name="Guldener U."/>
            <person name="Langen G."/>
            <person name="Pfiffi S."/>
            <person name="Biedenkopf D."/>
            <person name="Wong P."/>
            <person name="Samans B."/>
            <person name="Grimm C."/>
            <person name="Basiewicz M."/>
            <person name="Murat C."/>
            <person name="Martin F."/>
            <person name="Kogel K.H."/>
        </authorList>
    </citation>
    <scope>NUCLEOTIDE SEQUENCE [LARGE SCALE GENOMIC DNA]</scope>
    <source>
        <strain evidence="9 10">DSM 11827</strain>
    </source>
</reference>
<dbReference type="PANTHER" id="PTHR19924:SF26">
    <property type="entry name" value="U3 SMALL NUCLEOLAR RNA-ASSOCIATED PROTEIN 15 HOMOLOG"/>
    <property type="match status" value="1"/>
</dbReference>
<evidence type="ECO:0000256" key="7">
    <source>
        <dbReference type="SAM" id="MobiDB-lite"/>
    </source>
</evidence>
<feature type="repeat" description="WD" evidence="6">
    <location>
        <begin position="159"/>
        <end position="201"/>
    </location>
</feature>
<gene>
    <name evidence="9" type="ORF">PIIN_07907</name>
</gene>
<dbReference type="eggNOG" id="KOG0310">
    <property type="taxonomic scope" value="Eukaryota"/>
</dbReference>
<feature type="domain" description="U3 small nucleolar RNA-associated protein 15 C-terminal" evidence="8">
    <location>
        <begin position="376"/>
        <end position="514"/>
    </location>
</feature>
<comment type="subcellular location">
    <subcellularLocation>
        <location evidence="1">Nucleus</location>
        <location evidence="1">Nucleolus</location>
    </subcellularLocation>
</comment>
<evidence type="ECO:0000256" key="1">
    <source>
        <dbReference type="ARBA" id="ARBA00004604"/>
    </source>
</evidence>
<evidence type="ECO:0000313" key="9">
    <source>
        <dbReference type="EMBL" id="CCA73953.1"/>
    </source>
</evidence>
<feature type="repeat" description="WD" evidence="6">
    <location>
        <begin position="249"/>
        <end position="290"/>
    </location>
</feature>
<evidence type="ECO:0000256" key="5">
    <source>
        <dbReference type="ARBA" id="ARBA00023242"/>
    </source>
</evidence>
<dbReference type="CDD" id="cd00200">
    <property type="entry name" value="WD40"/>
    <property type="match status" value="1"/>
</dbReference>
<dbReference type="AlphaFoldDB" id="G4TRL0"/>
<accession>G4TRL0</accession>
<evidence type="ECO:0000256" key="4">
    <source>
        <dbReference type="ARBA" id="ARBA00022737"/>
    </source>
</evidence>